<reference evidence="2 3" key="1">
    <citation type="submission" date="2018-12" db="EMBL/GenBank/DDBJ databases">
        <title>Genome analysis provides insights into bioremediation potentialities of Halogeometricum borinquense strain N11.</title>
        <authorList>
            <person name="Najjari A."/>
            <person name="Youssef N."/>
            <person name="Fhoula I."/>
            <person name="Ben Dhia O."/>
            <person name="Mahjoubi M."/>
            <person name="Ouzari H.I."/>
            <person name="Cherif A."/>
        </authorList>
    </citation>
    <scope>NUCLEOTIDE SEQUENCE [LARGE SCALE GENOMIC DNA]</scope>
    <source>
        <strain evidence="2 3">N11</strain>
    </source>
</reference>
<name>A0A482T8N7_9EURY</name>
<dbReference type="Proteomes" id="UP000294028">
    <property type="component" value="Unassembled WGS sequence"/>
</dbReference>
<gene>
    <name evidence="2" type="ORF">ELS19_09250</name>
</gene>
<accession>A0A482T8N7</accession>
<dbReference type="Gene3D" id="3.10.180.10">
    <property type="entry name" value="2,3-Dihydroxybiphenyl 1,2-Dioxygenase, domain 1"/>
    <property type="match status" value="1"/>
</dbReference>
<dbReference type="Pfam" id="PF13468">
    <property type="entry name" value="Glyoxalase_3"/>
    <property type="match status" value="1"/>
</dbReference>
<dbReference type="InterPro" id="IPR025870">
    <property type="entry name" value="Glyoxalase-like_dom"/>
</dbReference>
<dbReference type="PANTHER" id="PTHR40265">
    <property type="entry name" value="BLL2707 PROTEIN"/>
    <property type="match status" value="1"/>
</dbReference>
<proteinExistence type="predicted"/>
<dbReference type="RefSeq" id="WP_129784507.1">
    <property type="nucleotide sequence ID" value="NZ_RZHH01000002.1"/>
</dbReference>
<sequence length="291" mass="30866">MLTIDHVAFGGSELDHLRTAAADVGLPSEYGGPHGNGTTHMAVVGLPDGSYIEFIAPTEDTSPDDADFWSAHLAADAGPAGWCIEVSNVAASAKTAIDSGVRVDGPHEASRVSPDGTRIEWDMCFEGPTDDERLPFVIADRTPRSYRTTPNLDLVDSPLVGTALVVLAVEKTDRTASLLTRRHRLPTPIAADGPFDRFSICPGAPVAYAETGDGENQSSTAQMQAGTDDIASRVDSLGEGPCAYFLAADDFEAATEQFSLTDVQSFGPDGDRRAAWFDHGVFRGRLGVVEL</sequence>
<dbReference type="PROSITE" id="PS51819">
    <property type="entry name" value="VOC"/>
    <property type="match status" value="1"/>
</dbReference>
<evidence type="ECO:0000313" key="2">
    <source>
        <dbReference type="EMBL" id="RYJ14130.1"/>
    </source>
</evidence>
<dbReference type="PANTHER" id="PTHR40265:SF1">
    <property type="entry name" value="GLYOXALASE-LIKE DOMAIN-CONTAINING PROTEIN"/>
    <property type="match status" value="1"/>
</dbReference>
<dbReference type="InterPro" id="IPR037523">
    <property type="entry name" value="VOC_core"/>
</dbReference>
<feature type="domain" description="VOC" evidence="1">
    <location>
        <begin position="1"/>
        <end position="57"/>
    </location>
</feature>
<comment type="caution">
    <text evidence="2">The sequence shown here is derived from an EMBL/GenBank/DDBJ whole genome shotgun (WGS) entry which is preliminary data.</text>
</comment>
<dbReference type="InterPro" id="IPR029068">
    <property type="entry name" value="Glyas_Bleomycin-R_OHBP_Dase"/>
</dbReference>
<evidence type="ECO:0000259" key="1">
    <source>
        <dbReference type="PROSITE" id="PS51819"/>
    </source>
</evidence>
<dbReference type="AlphaFoldDB" id="A0A482T8N7"/>
<protein>
    <submittedName>
        <fullName evidence="2">VOC family protein</fullName>
    </submittedName>
</protein>
<dbReference type="SUPFAM" id="SSF54593">
    <property type="entry name" value="Glyoxalase/Bleomycin resistance protein/Dihydroxybiphenyl dioxygenase"/>
    <property type="match status" value="1"/>
</dbReference>
<dbReference type="EMBL" id="RZHH01000002">
    <property type="protein sequence ID" value="RYJ14130.1"/>
    <property type="molecule type" value="Genomic_DNA"/>
</dbReference>
<organism evidence="2 3">
    <name type="scientific">Halogeometricum borinquense</name>
    <dbReference type="NCBI Taxonomy" id="60847"/>
    <lineage>
        <taxon>Archaea</taxon>
        <taxon>Methanobacteriati</taxon>
        <taxon>Methanobacteriota</taxon>
        <taxon>Stenosarchaea group</taxon>
        <taxon>Halobacteria</taxon>
        <taxon>Halobacteriales</taxon>
        <taxon>Haloferacaceae</taxon>
        <taxon>Halogeometricum</taxon>
    </lineage>
</organism>
<evidence type="ECO:0000313" key="3">
    <source>
        <dbReference type="Proteomes" id="UP000294028"/>
    </source>
</evidence>